<keyword evidence="3" id="KW-0687">Ribonucleoprotein</keyword>
<organism evidence="5 6">
    <name type="scientific">Candidatus Fervidibacter sacchari</name>
    <dbReference type="NCBI Taxonomy" id="1448929"/>
    <lineage>
        <taxon>Bacteria</taxon>
        <taxon>Candidatus Fervidibacterota</taxon>
        <taxon>Candidatus Fervidibacter</taxon>
    </lineage>
</organism>
<feature type="region of interest" description="Disordered" evidence="4">
    <location>
        <begin position="1"/>
        <end position="23"/>
    </location>
</feature>
<evidence type="ECO:0000256" key="4">
    <source>
        <dbReference type="SAM" id="MobiDB-lite"/>
    </source>
</evidence>
<evidence type="ECO:0000256" key="1">
    <source>
        <dbReference type="ARBA" id="ARBA00009512"/>
    </source>
</evidence>
<sequence length="152" mass="17394">MSETEQKPIEPAANEEAVEEAHQTAIAVEEQTIEAVDVTTTEAAVAAPERKKEPPKGARSYELIFLVDAGLPKEELNSLIEKIQNFLEQREGVVDNVRISDVRKLAYEIKKRTHGVYVVFNFWLQPNLISELERMLRLEERVLRHMVVKTRA</sequence>
<dbReference type="PANTHER" id="PTHR21011:SF1">
    <property type="entry name" value="SMALL RIBOSOMAL SUBUNIT PROTEIN BS6M"/>
    <property type="match status" value="1"/>
</dbReference>
<dbReference type="InterPro" id="IPR020814">
    <property type="entry name" value="Ribosomal_S6_plastid/chlpt"/>
</dbReference>
<keyword evidence="6" id="KW-1185">Reference proteome</keyword>
<evidence type="ECO:0000256" key="2">
    <source>
        <dbReference type="ARBA" id="ARBA00035294"/>
    </source>
</evidence>
<reference evidence="5 6" key="1">
    <citation type="submission" date="2022-08" db="EMBL/GenBank/DDBJ databases">
        <title>Bacterial and archaeal communities from various locations to study Microbial Dark Matter (Phase II).</title>
        <authorList>
            <person name="Stepanauskas R."/>
        </authorList>
    </citation>
    <scope>NUCLEOTIDE SEQUENCE [LARGE SCALE GENOMIC DNA]</scope>
    <source>
        <strain evidence="5 6">PD1</strain>
    </source>
</reference>
<comment type="function">
    <text evidence="3">Binds together with bS18 to 16S ribosomal RNA.</text>
</comment>
<protein>
    <recommendedName>
        <fullName evidence="2 3">Small ribosomal subunit protein bS6</fullName>
    </recommendedName>
</protein>
<dbReference type="NCBIfam" id="TIGR00166">
    <property type="entry name" value="S6"/>
    <property type="match status" value="1"/>
</dbReference>
<dbReference type="InterPro" id="IPR000529">
    <property type="entry name" value="Ribosomal_bS6"/>
</dbReference>
<evidence type="ECO:0000313" key="5">
    <source>
        <dbReference type="EMBL" id="MCS3917993.1"/>
    </source>
</evidence>
<dbReference type="Proteomes" id="UP001204798">
    <property type="component" value="Unassembled WGS sequence"/>
</dbReference>
<evidence type="ECO:0000256" key="3">
    <source>
        <dbReference type="HAMAP-Rule" id="MF_00360"/>
    </source>
</evidence>
<keyword evidence="3 5" id="KW-0689">Ribosomal protein</keyword>
<comment type="caution">
    <text evidence="5">The sequence shown here is derived from an EMBL/GenBank/DDBJ whole genome shotgun (WGS) entry which is preliminary data.</text>
</comment>
<keyword evidence="3" id="KW-0694">RNA-binding</keyword>
<name>A0ABT2EJ59_9BACT</name>
<dbReference type="EMBL" id="JANUCP010000001">
    <property type="protein sequence ID" value="MCS3917993.1"/>
    <property type="molecule type" value="Genomic_DNA"/>
</dbReference>
<dbReference type="CDD" id="cd00473">
    <property type="entry name" value="bS6"/>
    <property type="match status" value="1"/>
</dbReference>
<keyword evidence="3" id="KW-0699">rRNA-binding</keyword>
<gene>
    <name evidence="3" type="primary">rpsF</name>
    <name evidence="5" type="ORF">M2350_000390</name>
</gene>
<dbReference type="RefSeq" id="WP_259093039.1">
    <property type="nucleotide sequence ID" value="NZ_CP130454.1"/>
</dbReference>
<dbReference type="InterPro" id="IPR035980">
    <property type="entry name" value="Ribosomal_bS6_sf"/>
</dbReference>
<dbReference type="Pfam" id="PF01250">
    <property type="entry name" value="Ribosomal_S6"/>
    <property type="match status" value="1"/>
</dbReference>
<accession>A0ABT2EJ59</accession>
<dbReference type="SUPFAM" id="SSF54995">
    <property type="entry name" value="Ribosomal protein S6"/>
    <property type="match status" value="1"/>
</dbReference>
<dbReference type="GO" id="GO:0005840">
    <property type="term" value="C:ribosome"/>
    <property type="evidence" value="ECO:0007669"/>
    <property type="project" value="UniProtKB-KW"/>
</dbReference>
<proteinExistence type="inferred from homology"/>
<dbReference type="Gene3D" id="3.30.70.60">
    <property type="match status" value="1"/>
</dbReference>
<evidence type="ECO:0000313" key="6">
    <source>
        <dbReference type="Proteomes" id="UP001204798"/>
    </source>
</evidence>
<comment type="similarity">
    <text evidence="1 3">Belongs to the bacterial ribosomal protein bS6 family.</text>
</comment>
<dbReference type="InterPro" id="IPR014717">
    <property type="entry name" value="Transl_elong_EF1B/ribsomal_bS6"/>
</dbReference>
<dbReference type="PANTHER" id="PTHR21011">
    <property type="entry name" value="MITOCHONDRIAL 28S RIBOSOMAL PROTEIN S6"/>
    <property type="match status" value="1"/>
</dbReference>
<dbReference type="HAMAP" id="MF_00360">
    <property type="entry name" value="Ribosomal_bS6"/>
    <property type="match status" value="1"/>
</dbReference>